<reference evidence="2" key="1">
    <citation type="submission" date="2020-08" db="EMBL/GenBank/DDBJ databases">
        <title>Whole genome shotgun sequence of Polymorphospora rubra NBRC 101157.</title>
        <authorList>
            <person name="Komaki H."/>
            <person name="Tamura T."/>
        </authorList>
    </citation>
    <scope>NUCLEOTIDE SEQUENCE</scope>
    <source>
        <strain evidence="2">NBRC 101157</strain>
    </source>
</reference>
<dbReference type="Gene3D" id="1.10.10.10">
    <property type="entry name" value="Winged helix-like DNA-binding domain superfamily/Winged helix DNA-binding domain"/>
    <property type="match status" value="1"/>
</dbReference>
<keyword evidence="3" id="KW-1185">Reference proteome</keyword>
<protein>
    <recommendedName>
        <fullName evidence="4">MarR family transcriptional regulator</fullName>
    </recommendedName>
</protein>
<accession>A0A810MUL4</accession>
<dbReference type="InterPro" id="IPR036388">
    <property type="entry name" value="WH-like_DNA-bd_sf"/>
</dbReference>
<organism evidence="2 3">
    <name type="scientific">Polymorphospora rubra</name>
    <dbReference type="NCBI Taxonomy" id="338584"/>
    <lineage>
        <taxon>Bacteria</taxon>
        <taxon>Bacillati</taxon>
        <taxon>Actinomycetota</taxon>
        <taxon>Actinomycetes</taxon>
        <taxon>Micromonosporales</taxon>
        <taxon>Micromonosporaceae</taxon>
        <taxon>Polymorphospora</taxon>
    </lineage>
</organism>
<evidence type="ECO:0000313" key="2">
    <source>
        <dbReference type="EMBL" id="BCJ62988.1"/>
    </source>
</evidence>
<dbReference type="KEGG" id="pry:Prubr_00090"/>
<dbReference type="InterPro" id="IPR036390">
    <property type="entry name" value="WH_DNA-bd_sf"/>
</dbReference>
<gene>
    <name evidence="2" type="ORF">Prubr_00090</name>
</gene>
<dbReference type="AlphaFoldDB" id="A0A810MUL4"/>
<feature type="compositionally biased region" description="Polar residues" evidence="1">
    <location>
        <begin position="146"/>
        <end position="161"/>
    </location>
</feature>
<name>A0A810MUL4_9ACTN</name>
<dbReference type="EMBL" id="AP023359">
    <property type="protein sequence ID" value="BCJ62988.1"/>
    <property type="molecule type" value="Genomic_DNA"/>
</dbReference>
<sequence>MQHRDRCRRPDPEVVSEFTADVWRAANTLVAHMRRVLEPHGLTFAEHEVLRHICEYDTATVDSTAGRLGLPVDQVAQIVTFLAGRDLVRANGNSAEATHRGHTLSAEVQHAISVEESLLLCPNPVQQVWATSELLARTTGRAGQLGPNTCRQSTTSDPLTT</sequence>
<evidence type="ECO:0000256" key="1">
    <source>
        <dbReference type="SAM" id="MobiDB-lite"/>
    </source>
</evidence>
<dbReference type="SUPFAM" id="SSF46785">
    <property type="entry name" value="Winged helix' DNA-binding domain"/>
    <property type="match status" value="1"/>
</dbReference>
<dbReference type="RefSeq" id="WP_212820363.1">
    <property type="nucleotide sequence ID" value="NZ_AP023359.1"/>
</dbReference>
<feature type="region of interest" description="Disordered" evidence="1">
    <location>
        <begin position="140"/>
        <end position="161"/>
    </location>
</feature>
<evidence type="ECO:0008006" key="4">
    <source>
        <dbReference type="Google" id="ProtNLM"/>
    </source>
</evidence>
<evidence type="ECO:0000313" key="3">
    <source>
        <dbReference type="Proteomes" id="UP000680866"/>
    </source>
</evidence>
<proteinExistence type="predicted"/>
<dbReference type="Proteomes" id="UP000680866">
    <property type="component" value="Chromosome"/>
</dbReference>